<feature type="transmembrane region" description="Helical" evidence="8">
    <location>
        <begin position="257"/>
        <end position="281"/>
    </location>
</feature>
<keyword evidence="8" id="KW-0812">Transmembrane</keyword>
<dbReference type="PANTHER" id="PTHR44936:SF9">
    <property type="entry name" value="SENSOR PROTEIN CREC"/>
    <property type="match status" value="1"/>
</dbReference>
<feature type="transmembrane region" description="Helical" evidence="8">
    <location>
        <begin position="15"/>
        <end position="33"/>
    </location>
</feature>
<evidence type="ECO:0000259" key="9">
    <source>
        <dbReference type="PROSITE" id="PS50109"/>
    </source>
</evidence>
<comment type="caution">
    <text evidence="10">The sequence shown here is derived from an EMBL/GenBank/DDBJ whole genome shotgun (WGS) entry which is preliminary data.</text>
</comment>
<evidence type="ECO:0000256" key="1">
    <source>
        <dbReference type="ARBA" id="ARBA00000085"/>
    </source>
</evidence>
<accession>A0ABP4VV72</accession>
<reference evidence="11" key="1">
    <citation type="journal article" date="2019" name="Int. J. Syst. Evol. Microbiol.">
        <title>The Global Catalogue of Microorganisms (GCM) 10K type strain sequencing project: providing services to taxonomists for standard genome sequencing and annotation.</title>
        <authorList>
            <consortium name="The Broad Institute Genomics Platform"/>
            <consortium name="The Broad Institute Genome Sequencing Center for Infectious Disease"/>
            <person name="Wu L."/>
            <person name="Ma J."/>
        </authorList>
    </citation>
    <scope>NUCLEOTIDE SEQUENCE [LARGE SCALE GENOMIC DNA]</scope>
    <source>
        <strain evidence="11">JCM 13249</strain>
    </source>
</reference>
<dbReference type="Proteomes" id="UP001500655">
    <property type="component" value="Unassembled WGS sequence"/>
</dbReference>
<dbReference type="InterPro" id="IPR005467">
    <property type="entry name" value="His_kinase_dom"/>
</dbReference>
<dbReference type="Pfam" id="PF08376">
    <property type="entry name" value="NIT"/>
    <property type="match status" value="1"/>
</dbReference>
<proteinExistence type="predicted"/>
<feature type="compositionally biased region" description="Basic and acidic residues" evidence="7">
    <location>
        <begin position="647"/>
        <end position="662"/>
    </location>
</feature>
<evidence type="ECO:0000256" key="3">
    <source>
        <dbReference type="ARBA" id="ARBA00022553"/>
    </source>
</evidence>
<keyword evidence="8" id="KW-1133">Transmembrane helix</keyword>
<dbReference type="PANTHER" id="PTHR44936">
    <property type="entry name" value="SENSOR PROTEIN CREC"/>
    <property type="match status" value="1"/>
</dbReference>
<sequence>MPISWKRPNGWPVPARILVLLAIPLAVAGWGGTEMIRHAAEQRSAAQADAALVSRTQAVVDVLTAVQRERAASADAAPEARAATDAAITAAGLDQIRLDQLADIRDIVVPATAIARYTAVTGSLLDLLDTYPARLSSASLAEALRETTALRRAREHLDQNRLLLLSATPLNESATTQARSALALGLRPGVLDEEQSRTWTRLATTMLPPSGGFRPVVPRAQWEAATGPALTGLDQRIAQRATEMADRAGKAAESAGAALLTTVLVLLVAGVLGAVGIVVLLRQITRRLTAVNNAAAELANRRLPELLRDIRDGRIEGQQSPSVVPPLPQEFAAVADAFGVVCAQAVAAVGEQREMRSGYAEVFTNMFRRGQSLVQRQLHLIERLEADEESPSQLAKLFQLDHLVTRMRRNNENILVLSGTEVVRKATQPTSVESLLQAAKSEVEAYWRVEVIDPPKAHIAGAAASDLARTLAELIDNAISFSPPETTVSVQAQVLRDGSLSIAVIDEGIGMTDDEVRAANGRLTRLGSTELVRSRRVGLVVVGRLAGRHGFGVELLGGDQAVGTIALVSVPADLVEGGERPGWADRRLALQAAASRRRKAETPDVQHPGPAPDRSRQAPPPAVPPPGPSADRSRQAQPPDVQPADTAPDRSRQLVEQSHTDIPDDLPTRTPNRLIGKNADPAKRAASGWFKARDTAGQPRSVSVAGEAAAAPDGWSVLSELSGPRHYDYTDDGLPIRQRGAQLVPGSARRDGGQREIIRDPARTRSRLSGFQRGVRKAKDPDQSRVSRWAALGKSRKTSANTIESE</sequence>
<evidence type="ECO:0000313" key="10">
    <source>
        <dbReference type="EMBL" id="GAA1738921.1"/>
    </source>
</evidence>
<keyword evidence="8" id="KW-0472">Membrane</keyword>
<evidence type="ECO:0000256" key="5">
    <source>
        <dbReference type="ARBA" id="ARBA00022777"/>
    </source>
</evidence>
<dbReference type="InterPro" id="IPR036890">
    <property type="entry name" value="HATPase_C_sf"/>
</dbReference>
<feature type="region of interest" description="Disordered" evidence="7">
    <location>
        <begin position="592"/>
        <end position="702"/>
    </location>
</feature>
<evidence type="ECO:0000256" key="2">
    <source>
        <dbReference type="ARBA" id="ARBA00012438"/>
    </source>
</evidence>
<keyword evidence="6" id="KW-0902">Two-component regulatory system</keyword>
<dbReference type="RefSeq" id="WP_344076722.1">
    <property type="nucleotide sequence ID" value="NZ_BAAALS010000002.1"/>
</dbReference>
<dbReference type="SUPFAM" id="SSF55874">
    <property type="entry name" value="ATPase domain of HSP90 chaperone/DNA topoisomerase II/histidine kinase"/>
    <property type="match status" value="1"/>
</dbReference>
<feature type="compositionally biased region" description="Pro residues" evidence="7">
    <location>
        <begin position="618"/>
        <end position="628"/>
    </location>
</feature>
<dbReference type="InterPro" id="IPR050980">
    <property type="entry name" value="2C_sensor_his_kinase"/>
</dbReference>
<dbReference type="Gene3D" id="3.30.565.10">
    <property type="entry name" value="Histidine kinase-like ATPase, C-terminal domain"/>
    <property type="match status" value="1"/>
</dbReference>
<feature type="region of interest" description="Disordered" evidence="7">
    <location>
        <begin position="759"/>
        <end position="806"/>
    </location>
</feature>
<gene>
    <name evidence="10" type="ORF">GCM10009681_07150</name>
</gene>
<dbReference type="EC" id="2.7.13.3" evidence="2"/>
<dbReference type="SMART" id="SM00387">
    <property type="entry name" value="HATPase_c"/>
    <property type="match status" value="1"/>
</dbReference>
<keyword evidence="3" id="KW-0597">Phosphoprotein</keyword>
<dbReference type="InterPro" id="IPR003594">
    <property type="entry name" value="HATPase_dom"/>
</dbReference>
<evidence type="ECO:0000256" key="8">
    <source>
        <dbReference type="SAM" id="Phobius"/>
    </source>
</evidence>
<keyword evidence="4" id="KW-0808">Transferase</keyword>
<dbReference type="EMBL" id="BAAALS010000002">
    <property type="protein sequence ID" value="GAA1738921.1"/>
    <property type="molecule type" value="Genomic_DNA"/>
</dbReference>
<protein>
    <recommendedName>
        <fullName evidence="2">histidine kinase</fullName>
        <ecNumber evidence="2">2.7.13.3</ecNumber>
    </recommendedName>
</protein>
<dbReference type="PROSITE" id="PS50109">
    <property type="entry name" value="HIS_KIN"/>
    <property type="match status" value="1"/>
</dbReference>
<evidence type="ECO:0000256" key="7">
    <source>
        <dbReference type="SAM" id="MobiDB-lite"/>
    </source>
</evidence>
<dbReference type="InterPro" id="IPR013587">
    <property type="entry name" value="Nitrate/nitrite_sensing"/>
</dbReference>
<comment type="catalytic activity">
    <reaction evidence="1">
        <text>ATP + protein L-histidine = ADP + protein N-phospho-L-histidine.</text>
        <dbReference type="EC" id="2.7.13.3"/>
    </reaction>
</comment>
<evidence type="ECO:0000256" key="4">
    <source>
        <dbReference type="ARBA" id="ARBA00022679"/>
    </source>
</evidence>
<feature type="domain" description="Histidine kinase" evidence="9">
    <location>
        <begin position="467"/>
        <end position="574"/>
    </location>
</feature>
<organism evidence="10 11">
    <name type="scientific">Luedemannella helvata</name>
    <dbReference type="NCBI Taxonomy" id="349315"/>
    <lineage>
        <taxon>Bacteria</taxon>
        <taxon>Bacillati</taxon>
        <taxon>Actinomycetota</taxon>
        <taxon>Actinomycetes</taxon>
        <taxon>Micromonosporales</taxon>
        <taxon>Micromonosporaceae</taxon>
        <taxon>Luedemannella</taxon>
    </lineage>
</organism>
<evidence type="ECO:0000313" key="11">
    <source>
        <dbReference type="Proteomes" id="UP001500655"/>
    </source>
</evidence>
<keyword evidence="5" id="KW-0418">Kinase</keyword>
<dbReference type="Pfam" id="PF02518">
    <property type="entry name" value="HATPase_c"/>
    <property type="match status" value="1"/>
</dbReference>
<evidence type="ECO:0000256" key="6">
    <source>
        <dbReference type="ARBA" id="ARBA00023012"/>
    </source>
</evidence>
<name>A0ABP4VV72_9ACTN</name>
<keyword evidence="11" id="KW-1185">Reference proteome</keyword>